<gene>
    <name evidence="2" type="primary">folE2</name>
    <name evidence="3" type="ORF">QE380_000482</name>
</gene>
<dbReference type="RefSeq" id="WP_307001813.1">
    <property type="nucleotide sequence ID" value="NZ_JAUTBK010000002.1"/>
</dbReference>
<sequence>MNAQLPDVSVSQLPCNLSPLNWVGMQHIDLPTVIGTANQTVNTKVDVYVNLPKSSVKGIHMSRLYHLINHLSVLNTMSIKSVLKQMIDSHQDCGTTAAKIVFKFDLLLKRDAIISTALSGWKSYPVIIEASIINELFNIEYKLDISYSSTCPCSAALSRQIIKNGFKADFSSQNLIASADIEAWLEQYATLATPHSQRSIATVVVQPFDYAHDINFVDLIDSIENTLKTPTQTAVKRADEQAFAKLNGENLMFVEDAARRLKMLLDQKYKFWSAQVVHQESLHPHDAIAVAISS</sequence>
<keyword evidence="4" id="KW-1185">Reference proteome</keyword>
<organism evidence="3 4">
    <name type="scientific">Acinetobacter baylyi</name>
    <dbReference type="NCBI Taxonomy" id="202950"/>
    <lineage>
        <taxon>Bacteria</taxon>
        <taxon>Pseudomonadati</taxon>
        <taxon>Pseudomonadota</taxon>
        <taxon>Gammaproteobacteria</taxon>
        <taxon>Moraxellales</taxon>
        <taxon>Moraxellaceae</taxon>
        <taxon>Acinetobacter</taxon>
    </lineage>
</organism>
<keyword evidence="1 2" id="KW-0378">Hydrolase</keyword>
<comment type="pathway">
    <text evidence="2">Cofactor biosynthesis; 7,8-dihydroneopterin triphosphate biosynthesis; 7,8-dihydroneopterin triphosphate from GTP: step 1/1.</text>
</comment>
<evidence type="ECO:0000313" key="4">
    <source>
        <dbReference type="Proteomes" id="UP001233360"/>
    </source>
</evidence>
<dbReference type="Gene3D" id="3.10.270.10">
    <property type="entry name" value="Urate Oxidase"/>
    <property type="match status" value="1"/>
</dbReference>
<name>A0ABU0USM6_ACIBI</name>
<dbReference type="Pfam" id="PF02649">
    <property type="entry name" value="GCHY-1"/>
    <property type="match status" value="1"/>
</dbReference>
<dbReference type="PANTHER" id="PTHR36445">
    <property type="entry name" value="GTP CYCLOHYDROLASE MPTA"/>
    <property type="match status" value="1"/>
</dbReference>
<dbReference type="GO" id="GO:0003934">
    <property type="term" value="F:GTP cyclohydrolase I activity"/>
    <property type="evidence" value="ECO:0007669"/>
    <property type="project" value="UniProtKB-EC"/>
</dbReference>
<proteinExistence type="inferred from homology"/>
<comment type="function">
    <text evidence="2">Converts GTP to 7,8-dihydroneopterin triphosphate.</text>
</comment>
<dbReference type="InterPro" id="IPR022838">
    <property type="entry name" value="GTP_cyclohydrolase_FolE2"/>
</dbReference>
<accession>A0ABU0USM6</accession>
<comment type="caution">
    <text evidence="3">The sequence shown here is derived from an EMBL/GenBank/DDBJ whole genome shotgun (WGS) entry which is preliminary data.</text>
</comment>
<comment type="catalytic activity">
    <reaction evidence="2">
        <text>GTP + H2O = 7,8-dihydroneopterin 3'-triphosphate + formate + H(+)</text>
        <dbReference type="Rhea" id="RHEA:17473"/>
        <dbReference type="ChEBI" id="CHEBI:15377"/>
        <dbReference type="ChEBI" id="CHEBI:15378"/>
        <dbReference type="ChEBI" id="CHEBI:15740"/>
        <dbReference type="ChEBI" id="CHEBI:37565"/>
        <dbReference type="ChEBI" id="CHEBI:58462"/>
        <dbReference type="EC" id="3.5.4.16"/>
    </reaction>
</comment>
<dbReference type="HAMAP" id="MF_01527_B">
    <property type="entry name" value="GTP_cyclohydrol_B"/>
    <property type="match status" value="1"/>
</dbReference>
<evidence type="ECO:0000256" key="1">
    <source>
        <dbReference type="ARBA" id="ARBA00022801"/>
    </source>
</evidence>
<dbReference type="EMBL" id="JAUTBK010000002">
    <property type="protein sequence ID" value="MDQ1207559.1"/>
    <property type="molecule type" value="Genomic_DNA"/>
</dbReference>
<reference evidence="3 4" key="1">
    <citation type="submission" date="2023-07" db="EMBL/GenBank/DDBJ databases">
        <title>Functional and genomic diversity of the sorghum phyllosphere microbiome.</title>
        <authorList>
            <person name="Shade A."/>
        </authorList>
    </citation>
    <scope>NUCLEOTIDE SEQUENCE [LARGE SCALE GENOMIC DNA]</scope>
    <source>
        <strain evidence="3 4">SORGH_AS_0887</strain>
    </source>
</reference>
<dbReference type="InterPro" id="IPR003801">
    <property type="entry name" value="GTP_cyclohydrolase_FolE2/MptA"/>
</dbReference>
<evidence type="ECO:0000256" key="2">
    <source>
        <dbReference type="HAMAP-Rule" id="MF_01527"/>
    </source>
</evidence>
<dbReference type="Proteomes" id="UP001233360">
    <property type="component" value="Unassembled WGS sequence"/>
</dbReference>
<dbReference type="PANTHER" id="PTHR36445:SF1">
    <property type="entry name" value="GTP CYCLOHYDROLASE MPTA"/>
    <property type="match status" value="1"/>
</dbReference>
<dbReference type="NCBIfam" id="NF010200">
    <property type="entry name" value="PRK13674.1-1"/>
    <property type="match status" value="1"/>
</dbReference>
<protein>
    <recommendedName>
        <fullName evidence="2">GTP cyclohydrolase FolE2</fullName>
        <ecNumber evidence="2">3.5.4.16</ecNumber>
    </recommendedName>
</protein>
<comment type="similarity">
    <text evidence="2">Belongs to the GTP cyclohydrolase IV family.</text>
</comment>
<evidence type="ECO:0000313" key="3">
    <source>
        <dbReference type="EMBL" id="MDQ1207559.1"/>
    </source>
</evidence>
<dbReference type="EC" id="3.5.4.16" evidence="2"/>
<feature type="site" description="May be catalytically important" evidence="2">
    <location>
        <position position="151"/>
    </location>
</feature>